<reference evidence="2 3" key="1">
    <citation type="journal article" date="2015" name="Genome Announc.">
        <title>Expanding the biotechnology potential of lactobacilli through comparative genomics of 213 strains and associated genera.</title>
        <authorList>
            <person name="Sun Z."/>
            <person name="Harris H.M."/>
            <person name="McCann A."/>
            <person name="Guo C."/>
            <person name="Argimon S."/>
            <person name="Zhang W."/>
            <person name="Yang X."/>
            <person name="Jeffery I.B."/>
            <person name="Cooney J.C."/>
            <person name="Kagawa T.F."/>
            <person name="Liu W."/>
            <person name="Song Y."/>
            <person name="Salvetti E."/>
            <person name="Wrobel A."/>
            <person name="Rasinkangas P."/>
            <person name="Parkhill J."/>
            <person name="Rea M.C."/>
            <person name="O'Sullivan O."/>
            <person name="Ritari J."/>
            <person name="Douillard F.P."/>
            <person name="Paul Ross R."/>
            <person name="Yang R."/>
            <person name="Briner A.E."/>
            <person name="Felis G.E."/>
            <person name="de Vos W.M."/>
            <person name="Barrangou R."/>
            <person name="Klaenhammer T.R."/>
            <person name="Caufield P.W."/>
            <person name="Cui Y."/>
            <person name="Zhang H."/>
            <person name="O'Toole P.W."/>
        </authorList>
    </citation>
    <scope>NUCLEOTIDE SEQUENCE [LARGE SCALE GENOMIC DNA]</scope>
    <source>
        <strain evidence="2 3">DSM 24301</strain>
    </source>
</reference>
<evidence type="ECO:0008006" key="4">
    <source>
        <dbReference type="Google" id="ProtNLM"/>
    </source>
</evidence>
<dbReference type="Proteomes" id="UP000050969">
    <property type="component" value="Unassembled WGS sequence"/>
</dbReference>
<feature type="chain" id="PRO_5006420731" description="Surface layer protein A domain-containing protein" evidence="1">
    <location>
        <begin position="33"/>
        <end position="215"/>
    </location>
</feature>
<dbReference type="EMBL" id="JQCE01000021">
    <property type="protein sequence ID" value="KRO17177.1"/>
    <property type="molecule type" value="Genomic_DNA"/>
</dbReference>
<protein>
    <recommendedName>
        <fullName evidence="4">Surface layer protein A domain-containing protein</fullName>
    </recommendedName>
</protein>
<evidence type="ECO:0000313" key="3">
    <source>
        <dbReference type="Proteomes" id="UP000050969"/>
    </source>
</evidence>
<evidence type="ECO:0000313" key="2">
    <source>
        <dbReference type="EMBL" id="KRO17177.1"/>
    </source>
</evidence>
<gene>
    <name evidence="2" type="ORF">IV56_GL000503</name>
</gene>
<dbReference type="AlphaFoldDB" id="A0A0R2MUU2"/>
<accession>A0A0R2MUU2</accession>
<name>A0A0R2MUU2_9LACO</name>
<sequence length="215" mass="23719">MMGKKKLWQWVKAGVMAGTILMGFAVAQKAQAVDAATNVGTVNYVQGQGVSVYDNLSGKKTGKYLKTGSKWTVQYTGLGNYGKVFAWGFNLGGNQWVLNRYLDLRYENSTQTVNSVVKIHYVPGYGIAVWNSPKSGHHVIKHALLKHGTSWKAVSRAVVNGHVWYNLGRNQWLDGSYANITRETSRSDKSYDGRIPANIASLTGGYDNVWTPGKK</sequence>
<dbReference type="STRING" id="1293598.IV56_GL000503"/>
<feature type="signal peptide" evidence="1">
    <location>
        <begin position="1"/>
        <end position="32"/>
    </location>
</feature>
<evidence type="ECO:0000256" key="1">
    <source>
        <dbReference type="SAM" id="SignalP"/>
    </source>
</evidence>
<keyword evidence="1" id="KW-0732">Signal</keyword>
<organism evidence="2 3">
    <name type="scientific">Lacticaseibacillus saniviri JCM 17471 = DSM 24301</name>
    <dbReference type="NCBI Taxonomy" id="1293598"/>
    <lineage>
        <taxon>Bacteria</taxon>
        <taxon>Bacillati</taxon>
        <taxon>Bacillota</taxon>
        <taxon>Bacilli</taxon>
        <taxon>Lactobacillales</taxon>
        <taxon>Lactobacillaceae</taxon>
        <taxon>Lacticaseibacillus</taxon>
    </lineage>
</organism>
<comment type="caution">
    <text evidence="2">The sequence shown here is derived from an EMBL/GenBank/DDBJ whole genome shotgun (WGS) entry which is preliminary data.</text>
</comment>
<keyword evidence="3" id="KW-1185">Reference proteome</keyword>
<dbReference type="PATRIC" id="fig|1293598.4.peg.537"/>
<proteinExistence type="predicted"/>